<evidence type="ECO:0000313" key="2">
    <source>
        <dbReference type="Proteomes" id="UP000031036"/>
    </source>
</evidence>
<feature type="non-terminal residue" evidence="1">
    <location>
        <position position="166"/>
    </location>
</feature>
<accession>A0A0B2V1V5</accession>
<name>A0A0B2V1V5_TOXCA</name>
<organism evidence="1 2">
    <name type="scientific">Toxocara canis</name>
    <name type="common">Canine roundworm</name>
    <dbReference type="NCBI Taxonomy" id="6265"/>
    <lineage>
        <taxon>Eukaryota</taxon>
        <taxon>Metazoa</taxon>
        <taxon>Ecdysozoa</taxon>
        <taxon>Nematoda</taxon>
        <taxon>Chromadorea</taxon>
        <taxon>Rhabditida</taxon>
        <taxon>Spirurina</taxon>
        <taxon>Ascaridomorpha</taxon>
        <taxon>Ascaridoidea</taxon>
        <taxon>Toxocaridae</taxon>
        <taxon>Toxocara</taxon>
    </lineage>
</organism>
<protein>
    <submittedName>
        <fullName evidence="1">Uncharacterized protein</fullName>
    </submittedName>
</protein>
<reference evidence="1 2" key="1">
    <citation type="submission" date="2014-11" db="EMBL/GenBank/DDBJ databases">
        <title>Genetic blueprint of the zoonotic pathogen Toxocara canis.</title>
        <authorList>
            <person name="Zhu X.-Q."/>
            <person name="Korhonen P.K."/>
            <person name="Cai H."/>
            <person name="Young N.D."/>
            <person name="Nejsum P."/>
            <person name="von Samson-Himmelstjerna G."/>
            <person name="Boag P.R."/>
            <person name="Tan P."/>
            <person name="Li Q."/>
            <person name="Min J."/>
            <person name="Yang Y."/>
            <person name="Wang X."/>
            <person name="Fang X."/>
            <person name="Hall R.S."/>
            <person name="Hofmann A."/>
            <person name="Sternberg P.W."/>
            <person name="Jex A.R."/>
            <person name="Gasser R.B."/>
        </authorList>
    </citation>
    <scope>NUCLEOTIDE SEQUENCE [LARGE SCALE GENOMIC DNA]</scope>
    <source>
        <strain evidence="1">PN_DK_2014</strain>
    </source>
</reference>
<dbReference type="Proteomes" id="UP000031036">
    <property type="component" value="Unassembled WGS sequence"/>
</dbReference>
<evidence type="ECO:0000313" key="1">
    <source>
        <dbReference type="EMBL" id="KHN75528.1"/>
    </source>
</evidence>
<proteinExistence type="predicted"/>
<sequence length="166" mass="19719">MIISVYLFPHNQQGGWSIWISSGIFQVFRRNAKYRRYSLDYDYGFKCMLFQMFYYSIPRVHFRRNLTTAVKNVIAARSRQWLRCSHLDRFTITYQPESTSFCDTLCIRYVLIPFHCWNDSQFLSHQAGFSVLSILQSAHSNCSGIRSIKSMLNQDYLISRPYSNFE</sequence>
<dbReference type="EMBL" id="JPKZ01002679">
    <property type="protein sequence ID" value="KHN75528.1"/>
    <property type="molecule type" value="Genomic_DNA"/>
</dbReference>
<gene>
    <name evidence="1" type="ORF">Tcan_00928</name>
</gene>
<keyword evidence="2" id="KW-1185">Reference proteome</keyword>
<dbReference type="AlphaFoldDB" id="A0A0B2V1V5"/>
<comment type="caution">
    <text evidence="1">The sequence shown here is derived from an EMBL/GenBank/DDBJ whole genome shotgun (WGS) entry which is preliminary data.</text>
</comment>